<sequence length="201" mass="21645">MSIGTDTILGMDETRDERPLLGQDVRIVAPPFPSGPPMETSSLQEVVAPEGICYGCGSKNPHGLHIQSYWDEDGIHVVARHTPDARYSGWPELVYGGLIAMLVDCHSNWTAMAYHYRAEGRSPGSSPVIECVTGSLGVKFIKPTPMGVPLTLRARVEGEVGRKSRVLCEVFAGETLTAVGDSIFVRVDTAQLKAAAHGREG</sequence>
<name>A0A511H5S3_9BACT</name>
<protein>
    <recommendedName>
        <fullName evidence="3">Thioesterase</fullName>
    </recommendedName>
</protein>
<dbReference type="SUPFAM" id="SSF54637">
    <property type="entry name" value="Thioesterase/thiol ester dehydrase-isomerase"/>
    <property type="match status" value="1"/>
</dbReference>
<evidence type="ECO:0000313" key="2">
    <source>
        <dbReference type="Proteomes" id="UP000321224"/>
    </source>
</evidence>
<dbReference type="Gene3D" id="3.10.129.10">
    <property type="entry name" value="Hotdog Thioesterase"/>
    <property type="match status" value="1"/>
</dbReference>
<evidence type="ECO:0000313" key="1">
    <source>
        <dbReference type="EMBL" id="GEL68872.1"/>
    </source>
</evidence>
<reference evidence="1 2" key="1">
    <citation type="submission" date="2019-07" db="EMBL/GenBank/DDBJ databases">
        <title>Whole genome shotgun sequence of Myxococcus virescens NBRC 100334.</title>
        <authorList>
            <person name="Hosoyama A."/>
            <person name="Uohara A."/>
            <person name="Ohji S."/>
            <person name="Ichikawa N."/>
        </authorList>
    </citation>
    <scope>NUCLEOTIDE SEQUENCE [LARGE SCALE GENOMIC DNA]</scope>
    <source>
        <strain evidence="1 2">NBRC 100334</strain>
    </source>
</reference>
<organism evidence="1 2">
    <name type="scientific">Myxococcus virescens</name>
    <dbReference type="NCBI Taxonomy" id="83456"/>
    <lineage>
        <taxon>Bacteria</taxon>
        <taxon>Pseudomonadati</taxon>
        <taxon>Myxococcota</taxon>
        <taxon>Myxococcia</taxon>
        <taxon>Myxococcales</taxon>
        <taxon>Cystobacterineae</taxon>
        <taxon>Myxococcaceae</taxon>
        <taxon>Myxococcus</taxon>
    </lineage>
</organism>
<dbReference type="EMBL" id="BJVY01000002">
    <property type="protein sequence ID" value="GEL68872.1"/>
    <property type="molecule type" value="Genomic_DNA"/>
</dbReference>
<evidence type="ECO:0008006" key="3">
    <source>
        <dbReference type="Google" id="ProtNLM"/>
    </source>
</evidence>
<comment type="caution">
    <text evidence="1">The sequence shown here is derived from an EMBL/GenBank/DDBJ whole genome shotgun (WGS) entry which is preliminary data.</text>
</comment>
<dbReference type="InterPro" id="IPR029069">
    <property type="entry name" value="HotDog_dom_sf"/>
</dbReference>
<dbReference type="Proteomes" id="UP000321224">
    <property type="component" value="Unassembled WGS sequence"/>
</dbReference>
<accession>A0A511H5S3</accession>
<proteinExistence type="predicted"/>
<dbReference type="AlphaFoldDB" id="A0A511H5S3"/>
<dbReference type="CDD" id="cd03443">
    <property type="entry name" value="PaaI_thioesterase"/>
    <property type="match status" value="1"/>
</dbReference>
<gene>
    <name evidence="1" type="ORF">MVI01_06560</name>
</gene>